<dbReference type="InterPro" id="IPR011006">
    <property type="entry name" value="CheY-like_superfamily"/>
</dbReference>
<dbReference type="SUPFAM" id="SSF52172">
    <property type="entry name" value="CheY-like"/>
    <property type="match status" value="1"/>
</dbReference>
<keyword evidence="4" id="KW-0238">DNA-binding</keyword>
<dbReference type="AlphaFoldDB" id="A0A1H8D185"/>
<dbReference type="Gene3D" id="3.40.50.2300">
    <property type="match status" value="1"/>
</dbReference>
<dbReference type="Pfam" id="PF04397">
    <property type="entry name" value="LytTR"/>
    <property type="match status" value="1"/>
</dbReference>
<dbReference type="InterPro" id="IPR001789">
    <property type="entry name" value="Sig_transdc_resp-reg_receiver"/>
</dbReference>
<dbReference type="SMART" id="SM00448">
    <property type="entry name" value="REC"/>
    <property type="match status" value="1"/>
</dbReference>
<dbReference type="InterPro" id="IPR007492">
    <property type="entry name" value="LytTR_DNA-bd_dom"/>
</dbReference>
<feature type="modified residue" description="4-aspartylphosphate" evidence="1">
    <location>
        <position position="55"/>
    </location>
</feature>
<sequence>MKISCIIIDDEPNALKLLASYIEKAPTLFLMGQFFDALEAMEFLKGQQVDVIFTDINMPMISGLQLASCLPKRQKFIFTTAYAEYALDSFNYQVVDYLLKPIEFERFLEAVDKVTAPHGSHSDKTNRQGEREHIFVKSSGKLLKIYLADIRYIRGEREYVGLYMGESRHLVYKRMKEIELLLPDNFKRIHLSYIINTLHIQEISSGEVVIAGISLPIGSTYREAFNRYLNNLTI</sequence>
<dbReference type="PROSITE" id="PS50110">
    <property type="entry name" value="RESPONSE_REGULATORY"/>
    <property type="match status" value="1"/>
</dbReference>
<name>A0A1H8D185_9SPHI</name>
<dbReference type="SMART" id="SM00850">
    <property type="entry name" value="LytTR"/>
    <property type="match status" value="1"/>
</dbReference>
<evidence type="ECO:0000259" key="2">
    <source>
        <dbReference type="PROSITE" id="PS50110"/>
    </source>
</evidence>
<feature type="domain" description="HTH LytTR-type" evidence="3">
    <location>
        <begin position="134"/>
        <end position="231"/>
    </location>
</feature>
<dbReference type="Proteomes" id="UP000198942">
    <property type="component" value="Unassembled WGS sequence"/>
</dbReference>
<accession>A0A1H8D185</accession>
<evidence type="ECO:0000256" key="1">
    <source>
        <dbReference type="PROSITE-ProRule" id="PRU00169"/>
    </source>
</evidence>
<evidence type="ECO:0000313" key="5">
    <source>
        <dbReference type="Proteomes" id="UP000198942"/>
    </source>
</evidence>
<organism evidence="4 5">
    <name type="scientific">Mucilaginibacter gossypiicola</name>
    <dbReference type="NCBI Taxonomy" id="551995"/>
    <lineage>
        <taxon>Bacteria</taxon>
        <taxon>Pseudomonadati</taxon>
        <taxon>Bacteroidota</taxon>
        <taxon>Sphingobacteriia</taxon>
        <taxon>Sphingobacteriales</taxon>
        <taxon>Sphingobacteriaceae</taxon>
        <taxon>Mucilaginibacter</taxon>
    </lineage>
</organism>
<dbReference type="InterPro" id="IPR046947">
    <property type="entry name" value="LytR-like"/>
</dbReference>
<dbReference type="EMBL" id="FOCL01000002">
    <property type="protein sequence ID" value="SEN00976.1"/>
    <property type="molecule type" value="Genomic_DNA"/>
</dbReference>
<gene>
    <name evidence="4" type="ORF">SAMN05192574_102164</name>
</gene>
<dbReference type="PROSITE" id="PS50930">
    <property type="entry name" value="HTH_LYTTR"/>
    <property type="match status" value="1"/>
</dbReference>
<reference evidence="5" key="1">
    <citation type="submission" date="2016-10" db="EMBL/GenBank/DDBJ databases">
        <authorList>
            <person name="Varghese N."/>
            <person name="Submissions S."/>
        </authorList>
    </citation>
    <scope>NUCLEOTIDE SEQUENCE [LARGE SCALE GENOMIC DNA]</scope>
    <source>
        <strain evidence="5">Gh-48</strain>
    </source>
</reference>
<protein>
    <submittedName>
        <fullName evidence="4">DNA-binding response regulator, LytR/AlgR family</fullName>
    </submittedName>
</protein>
<dbReference type="Gene3D" id="2.40.50.1020">
    <property type="entry name" value="LytTr DNA-binding domain"/>
    <property type="match status" value="1"/>
</dbReference>
<dbReference type="RefSeq" id="WP_091209068.1">
    <property type="nucleotide sequence ID" value="NZ_FOCL01000002.1"/>
</dbReference>
<dbReference type="OrthoDB" id="9787344at2"/>
<dbReference type="GO" id="GO:0003677">
    <property type="term" value="F:DNA binding"/>
    <property type="evidence" value="ECO:0007669"/>
    <property type="project" value="UniProtKB-KW"/>
</dbReference>
<dbReference type="Pfam" id="PF00072">
    <property type="entry name" value="Response_reg"/>
    <property type="match status" value="1"/>
</dbReference>
<keyword evidence="1" id="KW-0597">Phosphoprotein</keyword>
<dbReference type="GO" id="GO:0000156">
    <property type="term" value="F:phosphorelay response regulator activity"/>
    <property type="evidence" value="ECO:0007669"/>
    <property type="project" value="InterPro"/>
</dbReference>
<proteinExistence type="predicted"/>
<dbReference type="STRING" id="551995.SAMN05192574_102164"/>
<dbReference type="PANTHER" id="PTHR37299">
    <property type="entry name" value="TRANSCRIPTIONAL REGULATOR-RELATED"/>
    <property type="match status" value="1"/>
</dbReference>
<keyword evidence="5" id="KW-1185">Reference proteome</keyword>
<evidence type="ECO:0000313" key="4">
    <source>
        <dbReference type="EMBL" id="SEN00976.1"/>
    </source>
</evidence>
<dbReference type="PANTHER" id="PTHR37299:SF1">
    <property type="entry name" value="STAGE 0 SPORULATION PROTEIN A HOMOLOG"/>
    <property type="match status" value="1"/>
</dbReference>
<feature type="domain" description="Response regulatory" evidence="2">
    <location>
        <begin position="4"/>
        <end position="115"/>
    </location>
</feature>
<evidence type="ECO:0000259" key="3">
    <source>
        <dbReference type="PROSITE" id="PS50930"/>
    </source>
</evidence>